<evidence type="ECO:0000313" key="4">
    <source>
        <dbReference type="Proteomes" id="UP000553343"/>
    </source>
</evidence>
<dbReference type="Pfam" id="PF21623">
    <property type="entry name" value="HK_sensor_dom_bact"/>
    <property type="match status" value="1"/>
</dbReference>
<accession>A0A850T450</accession>
<dbReference type="Gene3D" id="3.30.450.20">
    <property type="entry name" value="PAS domain"/>
    <property type="match status" value="2"/>
</dbReference>
<dbReference type="Gene3D" id="3.30.70.270">
    <property type="match status" value="1"/>
</dbReference>
<feature type="transmembrane region" description="Helical" evidence="1">
    <location>
        <begin position="339"/>
        <end position="361"/>
    </location>
</feature>
<dbReference type="SMART" id="SM00267">
    <property type="entry name" value="GGDEF"/>
    <property type="match status" value="1"/>
</dbReference>
<dbReference type="PANTHER" id="PTHR46663:SF2">
    <property type="entry name" value="GGDEF DOMAIN-CONTAINING PROTEIN"/>
    <property type="match status" value="1"/>
</dbReference>
<dbReference type="SUPFAM" id="SSF55073">
    <property type="entry name" value="Nucleotide cyclase"/>
    <property type="match status" value="1"/>
</dbReference>
<dbReference type="PANTHER" id="PTHR46663">
    <property type="entry name" value="DIGUANYLATE CYCLASE DGCT-RELATED"/>
    <property type="match status" value="1"/>
</dbReference>
<keyword evidence="1" id="KW-1133">Transmembrane helix</keyword>
<dbReference type="SUPFAM" id="SSF103190">
    <property type="entry name" value="Sensory domain-like"/>
    <property type="match status" value="2"/>
</dbReference>
<evidence type="ECO:0000256" key="1">
    <source>
        <dbReference type="SAM" id="Phobius"/>
    </source>
</evidence>
<sequence length="536" mass="61240">MQNRPGQATRKALNLFFVLFLVIGSLISGSSAWFYQAELNTFFSEIKAQERKALTHKHDGITETFNDIIGDLIFLSRQNELLAYLDLKNIKMKTLIQKEYISLSLAKKKYDQIRYIDNNGMECVRVNYTNGNPVAVPAEKLQNKAKRYYFTDTMILERKEIFVSPLDLNIEHGKIEEPFKPMIRFGTPVFNNRGEKQGIMLLNYLAKNLLDYIRDEKIGRTNDIMLLNTEGYWLLNPIRKKEWGFMFDDGDQLSFAVDYPEEWHIIQNQKSGQIDTENGLFTFITIYPLQEGHRSGLVSHAPYTPIVNQSNSSEYFWVLVSHIPFEVMKSYKRKLLKTIFTIGAGFFLFISFGSWQLAFAITKRRIYQAQLIELAYYDTLTRLPNRKFFFDQLEKDMSHAHRQGRRLGLLYVDLDGFKKINDTMGHDAGDELLIKVGSTLKKTLRKEDTVGRLGGDEFAVILSEIKAPEDVKQIGEKIVSAMGQPFRLKAGIAQIGASVGAAIFPDHEVTMAGLTKQADSAMYQAKEAGKGICVMA</sequence>
<dbReference type="FunFam" id="3.30.70.270:FF:000001">
    <property type="entry name" value="Diguanylate cyclase domain protein"/>
    <property type="match status" value="1"/>
</dbReference>
<keyword evidence="1" id="KW-0472">Membrane</keyword>
<dbReference type="CDD" id="cd01949">
    <property type="entry name" value="GGDEF"/>
    <property type="match status" value="1"/>
</dbReference>
<dbReference type="InterPro" id="IPR048760">
    <property type="entry name" value="VP0354-like_sensor_dom"/>
</dbReference>
<evidence type="ECO:0000259" key="2">
    <source>
        <dbReference type="PROSITE" id="PS50887"/>
    </source>
</evidence>
<dbReference type="InterPro" id="IPR029151">
    <property type="entry name" value="Sensor-like_sf"/>
</dbReference>
<name>A0A850T450_9BACT</name>
<proteinExistence type="predicted"/>
<dbReference type="InterPro" id="IPR052163">
    <property type="entry name" value="DGC-Regulatory_Protein"/>
</dbReference>
<dbReference type="Proteomes" id="UP000553343">
    <property type="component" value="Unassembled WGS sequence"/>
</dbReference>
<comment type="caution">
    <text evidence="3">The sequence shown here is derived from an EMBL/GenBank/DDBJ whole genome shotgun (WGS) entry which is preliminary data.</text>
</comment>
<dbReference type="EMBL" id="JACADJ010000084">
    <property type="protein sequence ID" value="NWH06543.1"/>
    <property type="molecule type" value="Genomic_DNA"/>
</dbReference>
<dbReference type="PROSITE" id="PS50887">
    <property type="entry name" value="GGDEF"/>
    <property type="match status" value="1"/>
</dbReference>
<reference evidence="3 4" key="1">
    <citation type="submission" date="2020-06" db="EMBL/GenBank/DDBJ databases">
        <title>High-quality draft genome of sulfate reducer Desulfobacter latus type strain AcrS2 isolated from marine sediment.</title>
        <authorList>
            <person name="Hoppe M."/>
            <person name="Larsen C.K."/>
            <person name="Marshall I.P.G."/>
            <person name="Schramm A."/>
            <person name="Marietou A.G."/>
        </authorList>
    </citation>
    <scope>NUCLEOTIDE SEQUENCE [LARGE SCALE GENOMIC DNA]</scope>
    <source>
        <strain evidence="3 4">AcRS2</strain>
    </source>
</reference>
<keyword evidence="1" id="KW-0812">Transmembrane</keyword>
<dbReference type="RefSeq" id="WP_178367997.1">
    <property type="nucleotide sequence ID" value="NZ_JACADJ010000084.1"/>
</dbReference>
<dbReference type="InterPro" id="IPR000160">
    <property type="entry name" value="GGDEF_dom"/>
</dbReference>
<dbReference type="NCBIfam" id="TIGR00254">
    <property type="entry name" value="GGDEF"/>
    <property type="match status" value="1"/>
</dbReference>
<evidence type="ECO:0000313" key="3">
    <source>
        <dbReference type="EMBL" id="NWH06543.1"/>
    </source>
</evidence>
<gene>
    <name evidence="3" type="ORF">HXW94_16390</name>
</gene>
<feature type="domain" description="GGDEF" evidence="2">
    <location>
        <begin position="405"/>
        <end position="536"/>
    </location>
</feature>
<dbReference type="AlphaFoldDB" id="A0A850T450"/>
<dbReference type="InterPro" id="IPR043128">
    <property type="entry name" value="Rev_trsase/Diguanyl_cyclase"/>
</dbReference>
<dbReference type="InterPro" id="IPR029787">
    <property type="entry name" value="Nucleotide_cyclase"/>
</dbReference>
<protein>
    <submittedName>
        <fullName evidence="3">GGDEF domain-containing protein</fullName>
    </submittedName>
</protein>
<feature type="transmembrane region" description="Helical" evidence="1">
    <location>
        <begin position="12"/>
        <end position="35"/>
    </location>
</feature>
<organism evidence="3 4">
    <name type="scientific">Desulfobacter latus</name>
    <dbReference type="NCBI Taxonomy" id="2292"/>
    <lineage>
        <taxon>Bacteria</taxon>
        <taxon>Pseudomonadati</taxon>
        <taxon>Thermodesulfobacteriota</taxon>
        <taxon>Desulfobacteria</taxon>
        <taxon>Desulfobacterales</taxon>
        <taxon>Desulfobacteraceae</taxon>
        <taxon>Desulfobacter</taxon>
    </lineage>
</organism>
<dbReference type="GO" id="GO:0003824">
    <property type="term" value="F:catalytic activity"/>
    <property type="evidence" value="ECO:0007669"/>
    <property type="project" value="UniProtKB-ARBA"/>
</dbReference>
<keyword evidence="4" id="KW-1185">Reference proteome</keyword>
<dbReference type="Pfam" id="PF00990">
    <property type="entry name" value="GGDEF"/>
    <property type="match status" value="1"/>
</dbReference>